<evidence type="ECO:0000256" key="7">
    <source>
        <dbReference type="ARBA" id="ARBA00022741"/>
    </source>
</evidence>
<dbReference type="Gene3D" id="1.10.287.130">
    <property type="match status" value="1"/>
</dbReference>
<keyword evidence="4" id="KW-0597">Phosphoprotein</keyword>
<dbReference type="InterPro" id="IPR036097">
    <property type="entry name" value="HisK_dim/P_sf"/>
</dbReference>
<reference evidence="14 15" key="1">
    <citation type="submission" date="2023-11" db="EMBL/GenBank/DDBJ databases">
        <title>Bacillus jintuensis, isolated from a mudflat on the Beibu Gulf coast.</title>
        <authorList>
            <person name="Li M."/>
        </authorList>
    </citation>
    <scope>NUCLEOTIDE SEQUENCE [LARGE SCALE GENOMIC DNA]</scope>
    <source>
        <strain evidence="14 15">31A1R</strain>
    </source>
</reference>
<dbReference type="SMART" id="SM00387">
    <property type="entry name" value="HATPase_c"/>
    <property type="match status" value="1"/>
</dbReference>
<dbReference type="SUPFAM" id="SSF55874">
    <property type="entry name" value="ATPase domain of HSP90 chaperone/DNA topoisomerase II/histidine kinase"/>
    <property type="match status" value="1"/>
</dbReference>
<evidence type="ECO:0000256" key="6">
    <source>
        <dbReference type="ARBA" id="ARBA00022692"/>
    </source>
</evidence>
<dbReference type="EC" id="2.7.13.3" evidence="3"/>
<evidence type="ECO:0000256" key="1">
    <source>
        <dbReference type="ARBA" id="ARBA00000085"/>
    </source>
</evidence>
<keyword evidence="11" id="KW-0902">Two-component regulatory system</keyword>
<keyword evidence="15" id="KW-1185">Reference proteome</keyword>
<dbReference type="PANTHER" id="PTHR45528:SF8">
    <property type="entry name" value="HISTIDINE KINASE"/>
    <property type="match status" value="1"/>
</dbReference>
<keyword evidence="10" id="KW-1133">Transmembrane helix</keyword>
<dbReference type="EMBL" id="JAXOFX010000003">
    <property type="protein sequence ID" value="MDZ5471280.1"/>
    <property type="molecule type" value="Genomic_DNA"/>
</dbReference>
<evidence type="ECO:0000256" key="12">
    <source>
        <dbReference type="ARBA" id="ARBA00023136"/>
    </source>
</evidence>
<dbReference type="Proteomes" id="UP001290455">
    <property type="component" value="Unassembled WGS sequence"/>
</dbReference>
<evidence type="ECO:0000256" key="5">
    <source>
        <dbReference type="ARBA" id="ARBA00022679"/>
    </source>
</evidence>
<dbReference type="InterPro" id="IPR050398">
    <property type="entry name" value="HssS/ArlS-like"/>
</dbReference>
<comment type="catalytic activity">
    <reaction evidence="1">
        <text>ATP + protein L-histidine = ADP + protein N-phospho-L-histidine.</text>
        <dbReference type="EC" id="2.7.13.3"/>
    </reaction>
</comment>
<protein>
    <recommendedName>
        <fullName evidence="3">histidine kinase</fullName>
        <ecNumber evidence="3">2.7.13.3</ecNumber>
    </recommendedName>
</protein>
<evidence type="ECO:0000256" key="4">
    <source>
        <dbReference type="ARBA" id="ARBA00022553"/>
    </source>
</evidence>
<gene>
    <name evidence="14" type="ORF">SM124_05925</name>
</gene>
<dbReference type="InterPro" id="IPR004358">
    <property type="entry name" value="Sig_transdc_His_kin-like_C"/>
</dbReference>
<proteinExistence type="predicted"/>
<dbReference type="Pfam" id="PF00512">
    <property type="entry name" value="HisKA"/>
    <property type="match status" value="1"/>
</dbReference>
<keyword evidence="9" id="KW-0067">ATP-binding</keyword>
<name>A0ABU5IVX0_9BACI</name>
<dbReference type="SUPFAM" id="SSF47384">
    <property type="entry name" value="Homodimeric domain of signal transducing histidine kinase"/>
    <property type="match status" value="1"/>
</dbReference>
<keyword evidence="8 14" id="KW-0418">Kinase</keyword>
<accession>A0ABU5IVX0</accession>
<keyword evidence="5" id="KW-0808">Transferase</keyword>
<dbReference type="InterPro" id="IPR036890">
    <property type="entry name" value="HATPase_C_sf"/>
</dbReference>
<evidence type="ECO:0000256" key="3">
    <source>
        <dbReference type="ARBA" id="ARBA00012438"/>
    </source>
</evidence>
<dbReference type="Gene3D" id="3.30.565.10">
    <property type="entry name" value="Histidine kinase-like ATPase, C-terminal domain"/>
    <property type="match status" value="1"/>
</dbReference>
<evidence type="ECO:0000256" key="8">
    <source>
        <dbReference type="ARBA" id="ARBA00022777"/>
    </source>
</evidence>
<evidence type="ECO:0000256" key="9">
    <source>
        <dbReference type="ARBA" id="ARBA00022840"/>
    </source>
</evidence>
<evidence type="ECO:0000313" key="14">
    <source>
        <dbReference type="EMBL" id="MDZ5471280.1"/>
    </source>
</evidence>
<dbReference type="Pfam" id="PF02518">
    <property type="entry name" value="HATPase_c"/>
    <property type="match status" value="1"/>
</dbReference>
<keyword evidence="12" id="KW-0472">Membrane</keyword>
<dbReference type="PANTHER" id="PTHR45528">
    <property type="entry name" value="SENSOR HISTIDINE KINASE CPXA"/>
    <property type="match status" value="1"/>
</dbReference>
<dbReference type="PRINTS" id="PR00344">
    <property type="entry name" value="BCTRLSENSOR"/>
</dbReference>
<evidence type="ECO:0000256" key="2">
    <source>
        <dbReference type="ARBA" id="ARBA00004141"/>
    </source>
</evidence>
<evidence type="ECO:0000259" key="13">
    <source>
        <dbReference type="PROSITE" id="PS50109"/>
    </source>
</evidence>
<dbReference type="PROSITE" id="PS50109">
    <property type="entry name" value="HIS_KIN"/>
    <property type="match status" value="1"/>
</dbReference>
<dbReference type="InterPro" id="IPR005467">
    <property type="entry name" value="His_kinase_dom"/>
</dbReference>
<evidence type="ECO:0000313" key="15">
    <source>
        <dbReference type="Proteomes" id="UP001290455"/>
    </source>
</evidence>
<evidence type="ECO:0000256" key="11">
    <source>
        <dbReference type="ARBA" id="ARBA00023012"/>
    </source>
</evidence>
<sequence length="305" mass="35345">MSLLILFFLSTVIIFVSRVKSRKKLAILNRELQRAIKGNVKTRLFANQDTLTNELIFSINELIEKLEIVQIENIQAQEARKRLLSSISHDIRTPLTSIIGYVDALSDETVVTEDERQEYVNIISKKSYHLKELIDQIFQMAKIDADEVPMNFERMDLAEWTRELVIDFLPELQRNKFQLELKIPEKSCYVFADKLSLSRVISNLIKNVLLHGKEGEFLGIEMSETNEEFILHIWDKGPGIEKEDYEKVFERMYRNDQSRTFTGGSGLGLAITKALLLKNGGEIWVESIPWKKTTFSFSIPKLRNN</sequence>
<comment type="caution">
    <text evidence="14">The sequence shown here is derived from an EMBL/GenBank/DDBJ whole genome shotgun (WGS) entry which is preliminary data.</text>
</comment>
<dbReference type="SMART" id="SM00388">
    <property type="entry name" value="HisKA"/>
    <property type="match status" value="1"/>
</dbReference>
<feature type="domain" description="Histidine kinase" evidence="13">
    <location>
        <begin position="86"/>
        <end position="303"/>
    </location>
</feature>
<keyword evidence="6" id="KW-0812">Transmembrane</keyword>
<dbReference type="GO" id="GO:0016301">
    <property type="term" value="F:kinase activity"/>
    <property type="evidence" value="ECO:0007669"/>
    <property type="project" value="UniProtKB-KW"/>
</dbReference>
<comment type="subcellular location">
    <subcellularLocation>
        <location evidence="2">Membrane</location>
        <topology evidence="2">Multi-pass membrane protein</topology>
    </subcellularLocation>
</comment>
<evidence type="ECO:0000256" key="10">
    <source>
        <dbReference type="ARBA" id="ARBA00022989"/>
    </source>
</evidence>
<dbReference type="CDD" id="cd00082">
    <property type="entry name" value="HisKA"/>
    <property type="match status" value="1"/>
</dbReference>
<organism evidence="14 15">
    <name type="scientific">Robertmurraya mangrovi</name>
    <dbReference type="NCBI Taxonomy" id="3098077"/>
    <lineage>
        <taxon>Bacteria</taxon>
        <taxon>Bacillati</taxon>
        <taxon>Bacillota</taxon>
        <taxon>Bacilli</taxon>
        <taxon>Bacillales</taxon>
        <taxon>Bacillaceae</taxon>
        <taxon>Robertmurraya</taxon>
    </lineage>
</organism>
<keyword evidence="7" id="KW-0547">Nucleotide-binding</keyword>
<dbReference type="InterPro" id="IPR003594">
    <property type="entry name" value="HATPase_dom"/>
</dbReference>
<dbReference type="InterPro" id="IPR003661">
    <property type="entry name" value="HisK_dim/P_dom"/>
</dbReference>